<dbReference type="EMBL" id="LCIE01000006">
    <property type="protein sequence ID" value="KKT49466.1"/>
    <property type="molecule type" value="Genomic_DNA"/>
</dbReference>
<gene>
    <name evidence="1" type="ORF">UW41_C0006G0034</name>
</gene>
<name>A0A0G1HQM2_9BACT</name>
<dbReference type="STRING" id="1618392.UW41_C0006G0034"/>
<evidence type="ECO:0008006" key="3">
    <source>
        <dbReference type="Google" id="ProtNLM"/>
    </source>
</evidence>
<evidence type="ECO:0000313" key="1">
    <source>
        <dbReference type="EMBL" id="KKT49466.1"/>
    </source>
</evidence>
<evidence type="ECO:0000313" key="2">
    <source>
        <dbReference type="Proteomes" id="UP000034172"/>
    </source>
</evidence>
<accession>A0A0G1HQM2</accession>
<reference evidence="1 2" key="1">
    <citation type="journal article" date="2015" name="Nature">
        <title>rRNA introns, odd ribosomes, and small enigmatic genomes across a large radiation of phyla.</title>
        <authorList>
            <person name="Brown C.T."/>
            <person name="Hug L.A."/>
            <person name="Thomas B.C."/>
            <person name="Sharon I."/>
            <person name="Castelle C.J."/>
            <person name="Singh A."/>
            <person name="Wilkins M.J."/>
            <person name="Williams K.H."/>
            <person name="Banfield J.F."/>
        </authorList>
    </citation>
    <scope>NUCLEOTIDE SEQUENCE [LARGE SCALE GENOMIC DNA]</scope>
</reference>
<comment type="caution">
    <text evidence="1">The sequence shown here is derived from an EMBL/GenBank/DDBJ whole genome shotgun (WGS) entry which is preliminary data.</text>
</comment>
<protein>
    <recommendedName>
        <fullName evidence="3">Helix-turn-helix domain-containing protein</fullName>
    </recommendedName>
</protein>
<organism evidence="1 2">
    <name type="scientific">Candidatus Collierbacteria bacterium GW2011_GWC2_44_18</name>
    <dbReference type="NCBI Taxonomy" id="1618392"/>
    <lineage>
        <taxon>Bacteria</taxon>
        <taxon>Candidatus Collieribacteriota</taxon>
    </lineage>
</organism>
<dbReference type="AlphaFoldDB" id="A0A0G1HQM2"/>
<dbReference type="Proteomes" id="UP000034172">
    <property type="component" value="Unassembled WGS sequence"/>
</dbReference>
<sequence>MNNEINPNAVYIGTEVRKLLRIGEAKLRKYVHDGTIKASLAGNKFLYIGKNLLQYLEDTKIID</sequence>
<proteinExistence type="predicted"/>